<feature type="transmembrane region" description="Helical" evidence="11">
    <location>
        <begin position="87"/>
        <end position="105"/>
    </location>
</feature>
<evidence type="ECO:0000256" key="6">
    <source>
        <dbReference type="ARBA" id="ARBA00022925"/>
    </source>
</evidence>
<feature type="transmembrane region" description="Helical" evidence="11">
    <location>
        <begin position="184"/>
        <end position="208"/>
    </location>
</feature>
<dbReference type="PRINTS" id="PR00251">
    <property type="entry name" value="BACTRLOPSIN"/>
</dbReference>
<dbReference type="EMBL" id="CP040986">
    <property type="protein sequence ID" value="QDD13671.1"/>
    <property type="molecule type" value="Genomic_DNA"/>
</dbReference>
<comment type="similarity">
    <text evidence="2">Belongs to the archaeal/bacterial/fungal opsin family.</text>
</comment>
<keyword evidence="4" id="KW-0716">Sensory transduction</keyword>
<evidence type="ECO:0000256" key="10">
    <source>
        <dbReference type="ARBA" id="ARBA00023170"/>
    </source>
</evidence>
<feature type="transmembrane region" description="Helical" evidence="11">
    <location>
        <begin position="214"/>
        <end position="233"/>
    </location>
</feature>
<dbReference type="Proteomes" id="UP000312102">
    <property type="component" value="Chromosome"/>
</dbReference>
<evidence type="ECO:0000313" key="12">
    <source>
        <dbReference type="EMBL" id="QDD13671.1"/>
    </source>
</evidence>
<keyword evidence="9 11" id="KW-0472">Membrane</keyword>
<evidence type="ECO:0000256" key="5">
    <source>
        <dbReference type="ARBA" id="ARBA00022692"/>
    </source>
</evidence>
<dbReference type="Gene3D" id="1.20.1070.10">
    <property type="entry name" value="Rhodopsin 7-helix transmembrane proteins"/>
    <property type="match status" value="1"/>
</dbReference>
<protein>
    <submittedName>
        <fullName evidence="12">Xanthorhodopsin</fullName>
    </submittedName>
</protein>
<evidence type="ECO:0000256" key="9">
    <source>
        <dbReference type="ARBA" id="ARBA00023136"/>
    </source>
</evidence>
<keyword evidence="7 11" id="KW-1133">Transmembrane helix</keyword>
<dbReference type="GO" id="GO:0007602">
    <property type="term" value="P:phototransduction"/>
    <property type="evidence" value="ECO:0007669"/>
    <property type="project" value="UniProtKB-KW"/>
</dbReference>
<dbReference type="KEGG" id="mrk:FIT61_04345"/>
<keyword evidence="5 11" id="KW-0812">Transmembrane</keyword>
<keyword evidence="3" id="KW-0600">Photoreceptor protein</keyword>
<dbReference type="Pfam" id="PF01036">
    <property type="entry name" value="Bac_rhodopsin"/>
    <property type="match status" value="1"/>
</dbReference>
<dbReference type="PANTHER" id="PTHR28286">
    <property type="match status" value="1"/>
</dbReference>
<dbReference type="AlphaFoldDB" id="A0AAE6FTD3"/>
<feature type="transmembrane region" description="Helical" evidence="11">
    <location>
        <begin position="143"/>
        <end position="164"/>
    </location>
</feature>
<dbReference type="RefSeq" id="WP_139883494.1">
    <property type="nucleotide sequence ID" value="NZ_CP040986.1"/>
</dbReference>
<reference evidence="12 13" key="1">
    <citation type="journal article" date="2019" name="ISME J.">
        <title>Evolution in action: habitat transition from sediment to the pelagial leads to genome streamlining in Methylophilaceae.</title>
        <authorList>
            <person name="Salcher M."/>
            <person name="Schaefle D."/>
            <person name="Kaspar M."/>
            <person name="Neuenschwander S.M."/>
            <person name="Ghai R."/>
        </authorList>
    </citation>
    <scope>NUCLEOTIDE SEQUENCE [LARGE SCALE GENOMIC DNA]</scope>
    <source>
        <strain evidence="12 13">MMS-RI-1</strain>
    </source>
</reference>
<evidence type="ECO:0000256" key="7">
    <source>
        <dbReference type="ARBA" id="ARBA00022989"/>
    </source>
</evidence>
<evidence type="ECO:0000256" key="8">
    <source>
        <dbReference type="ARBA" id="ARBA00022991"/>
    </source>
</evidence>
<evidence type="ECO:0000256" key="2">
    <source>
        <dbReference type="ARBA" id="ARBA00008130"/>
    </source>
</evidence>
<name>A0AAE6FTD3_9PROT</name>
<dbReference type="PROSITE" id="PS00950">
    <property type="entry name" value="BACTERIAL_OPSIN_1"/>
    <property type="match status" value="1"/>
</dbReference>
<dbReference type="InterPro" id="IPR001425">
    <property type="entry name" value="Arc/bac/fun_rhodopsins"/>
</dbReference>
<organism evidence="12 13">
    <name type="scientific">Candidatus Methylopumilus rimovensis</name>
    <dbReference type="NCBI Taxonomy" id="2588535"/>
    <lineage>
        <taxon>Bacteria</taxon>
        <taxon>Pseudomonadati</taxon>
        <taxon>Pseudomonadota</taxon>
        <taxon>Betaproteobacteria</taxon>
        <taxon>Nitrosomonadales</taxon>
        <taxon>Methylophilaceae</taxon>
        <taxon>Candidatus Methylopumilus</taxon>
    </lineage>
</organism>
<dbReference type="PROSITE" id="PS00327">
    <property type="entry name" value="BACTERIAL_OPSIN_RET"/>
    <property type="match status" value="1"/>
</dbReference>
<dbReference type="InterPro" id="IPR018229">
    <property type="entry name" value="Rhodopsin_retinal_BS"/>
</dbReference>
<gene>
    <name evidence="12" type="ORF">FIT61_04345</name>
</gene>
<dbReference type="SMART" id="SM01021">
    <property type="entry name" value="Bac_rhodopsin"/>
    <property type="match status" value="1"/>
</dbReference>
<feature type="transmembrane region" description="Helical" evidence="11">
    <location>
        <begin position="112"/>
        <end position="131"/>
    </location>
</feature>
<dbReference type="SUPFAM" id="SSF81321">
    <property type="entry name" value="Family A G protein-coupled receptor-like"/>
    <property type="match status" value="1"/>
</dbReference>
<evidence type="ECO:0000256" key="11">
    <source>
        <dbReference type="SAM" id="Phobius"/>
    </source>
</evidence>
<keyword evidence="10" id="KW-0675">Receptor</keyword>
<proteinExistence type="inferred from homology"/>
<comment type="subcellular location">
    <subcellularLocation>
        <location evidence="1">Membrane</location>
        <topology evidence="1">Multi-pass membrane protein</topology>
    </subcellularLocation>
</comment>
<sequence length="241" mass="27287">MNNVEFNLVYNAISFAIAAFGASTIFFLLQRSQVSPAYKTALTLSSLVCLITTYHYLRIFESFNNAYLLKDGLVIESGMQFNNAYRYVDWLLTVPLLLLEFVLILRLPHSETYKKGFALVAASALMVLLGYPGETLTIGFAKIIWWILAMIPFSYILYEMVYGIGMSIKTQPMIVQPLFKKTRLLIILSWSFYPLVYILPLLGFSAFVSIQVGYTFVDIIAKSVFGILIYIIAQRKSEIGA</sequence>
<evidence type="ECO:0000313" key="13">
    <source>
        <dbReference type="Proteomes" id="UP000312102"/>
    </source>
</evidence>
<dbReference type="GO" id="GO:0016020">
    <property type="term" value="C:membrane"/>
    <property type="evidence" value="ECO:0007669"/>
    <property type="project" value="UniProtKB-SubCell"/>
</dbReference>
<evidence type="ECO:0000256" key="1">
    <source>
        <dbReference type="ARBA" id="ARBA00004141"/>
    </source>
</evidence>
<evidence type="ECO:0000256" key="4">
    <source>
        <dbReference type="ARBA" id="ARBA00022606"/>
    </source>
</evidence>
<keyword evidence="6" id="KW-0681">Retinal protein</keyword>
<dbReference type="GO" id="GO:0009881">
    <property type="term" value="F:photoreceptor activity"/>
    <property type="evidence" value="ECO:0007669"/>
    <property type="project" value="UniProtKB-KW"/>
</dbReference>
<dbReference type="GO" id="GO:0005216">
    <property type="term" value="F:monoatomic ion channel activity"/>
    <property type="evidence" value="ECO:0007669"/>
    <property type="project" value="InterPro"/>
</dbReference>
<accession>A0AAE6FTD3</accession>
<keyword evidence="13" id="KW-1185">Reference proteome</keyword>
<dbReference type="PANTHER" id="PTHR28286:SF2">
    <property type="entry name" value="BACTERIORHODOPSIN _OPSIN, NOPA (EUROFUNG)"/>
    <property type="match status" value="1"/>
</dbReference>
<keyword evidence="8" id="KW-0157">Chromophore</keyword>
<evidence type="ECO:0000256" key="3">
    <source>
        <dbReference type="ARBA" id="ARBA00022543"/>
    </source>
</evidence>
<feature type="transmembrane region" description="Helical" evidence="11">
    <location>
        <begin position="12"/>
        <end position="29"/>
    </location>
</feature>